<keyword evidence="1" id="KW-0805">Transcription regulation</keyword>
<keyword evidence="2 4" id="KW-0238">DNA-binding</keyword>
<keyword evidence="3" id="KW-0804">Transcription</keyword>
<dbReference type="AlphaFoldDB" id="A0A561E8F8"/>
<dbReference type="PANTHER" id="PTHR30055:SF234">
    <property type="entry name" value="HTH-TYPE TRANSCRIPTIONAL REGULATOR BETI"/>
    <property type="match status" value="1"/>
</dbReference>
<evidence type="ECO:0000256" key="1">
    <source>
        <dbReference type="ARBA" id="ARBA00023015"/>
    </source>
</evidence>
<dbReference type="OrthoDB" id="9806334at2"/>
<keyword evidence="7" id="KW-1185">Reference proteome</keyword>
<dbReference type="PRINTS" id="PR00455">
    <property type="entry name" value="HTHTETR"/>
</dbReference>
<feature type="DNA-binding region" description="H-T-H motif" evidence="4">
    <location>
        <begin position="40"/>
        <end position="59"/>
    </location>
</feature>
<dbReference type="InterPro" id="IPR036271">
    <property type="entry name" value="Tet_transcr_reg_TetR-rel_C_sf"/>
</dbReference>
<dbReference type="Pfam" id="PF00440">
    <property type="entry name" value="TetR_N"/>
    <property type="match status" value="1"/>
</dbReference>
<organism evidence="6 7">
    <name type="scientific">Rudaeicoccus suwonensis</name>
    <dbReference type="NCBI Taxonomy" id="657409"/>
    <lineage>
        <taxon>Bacteria</taxon>
        <taxon>Bacillati</taxon>
        <taxon>Actinomycetota</taxon>
        <taxon>Actinomycetes</taxon>
        <taxon>Micrococcales</taxon>
        <taxon>Dermacoccaceae</taxon>
        <taxon>Rudaeicoccus</taxon>
    </lineage>
</organism>
<dbReference type="InterPro" id="IPR009057">
    <property type="entry name" value="Homeodomain-like_sf"/>
</dbReference>
<gene>
    <name evidence="6" type="ORF">BKA23_0687</name>
</gene>
<dbReference type="InterPro" id="IPR050109">
    <property type="entry name" value="HTH-type_TetR-like_transc_reg"/>
</dbReference>
<feature type="domain" description="HTH tetR-type" evidence="5">
    <location>
        <begin position="17"/>
        <end position="77"/>
    </location>
</feature>
<dbReference type="GO" id="GO:0000976">
    <property type="term" value="F:transcription cis-regulatory region binding"/>
    <property type="evidence" value="ECO:0007669"/>
    <property type="project" value="TreeGrafter"/>
</dbReference>
<sequence>MQPTRAWGVSSDSLTGQVRRAQIVDAAIAVLAETGFAAASLAAVADRVGISKGVISYHFAGKDDLLSEVVRTVLRRATEWMTPRIESAESYADAVHAYIRSNVEFLHDHPRDIAALTEVLANARATPGVDQIFRTSHEDAIAALAALLDAGIAAGEFVAIPARTAAISLRAAIDAASTGIRLDHDFDVVAFGADLAELWDRTLGL</sequence>
<evidence type="ECO:0000313" key="7">
    <source>
        <dbReference type="Proteomes" id="UP000318297"/>
    </source>
</evidence>
<dbReference type="GO" id="GO:0003700">
    <property type="term" value="F:DNA-binding transcription factor activity"/>
    <property type="evidence" value="ECO:0007669"/>
    <property type="project" value="TreeGrafter"/>
</dbReference>
<dbReference type="InterPro" id="IPR023772">
    <property type="entry name" value="DNA-bd_HTH_TetR-type_CS"/>
</dbReference>
<dbReference type="InterPro" id="IPR001647">
    <property type="entry name" value="HTH_TetR"/>
</dbReference>
<dbReference type="EMBL" id="VIVQ01000001">
    <property type="protein sequence ID" value="TWE11894.1"/>
    <property type="molecule type" value="Genomic_DNA"/>
</dbReference>
<protein>
    <submittedName>
        <fullName evidence="6">TetR family transcriptional regulator</fullName>
    </submittedName>
</protein>
<comment type="caution">
    <text evidence="6">The sequence shown here is derived from an EMBL/GenBank/DDBJ whole genome shotgun (WGS) entry which is preliminary data.</text>
</comment>
<evidence type="ECO:0000256" key="3">
    <source>
        <dbReference type="ARBA" id="ARBA00023163"/>
    </source>
</evidence>
<dbReference type="PROSITE" id="PS50977">
    <property type="entry name" value="HTH_TETR_2"/>
    <property type="match status" value="1"/>
</dbReference>
<reference evidence="6 7" key="1">
    <citation type="submission" date="2019-06" db="EMBL/GenBank/DDBJ databases">
        <title>Sequencing the genomes of 1000 actinobacteria strains.</title>
        <authorList>
            <person name="Klenk H.-P."/>
        </authorList>
    </citation>
    <scope>NUCLEOTIDE SEQUENCE [LARGE SCALE GENOMIC DNA]</scope>
    <source>
        <strain evidence="6 7">DSM 19560</strain>
    </source>
</reference>
<name>A0A561E8F8_9MICO</name>
<dbReference type="PROSITE" id="PS01081">
    <property type="entry name" value="HTH_TETR_1"/>
    <property type="match status" value="1"/>
</dbReference>
<evidence type="ECO:0000313" key="6">
    <source>
        <dbReference type="EMBL" id="TWE11894.1"/>
    </source>
</evidence>
<dbReference type="Gene3D" id="1.10.357.10">
    <property type="entry name" value="Tetracycline Repressor, domain 2"/>
    <property type="match status" value="1"/>
</dbReference>
<evidence type="ECO:0000256" key="2">
    <source>
        <dbReference type="ARBA" id="ARBA00023125"/>
    </source>
</evidence>
<accession>A0A561E8F8</accession>
<proteinExistence type="predicted"/>
<evidence type="ECO:0000259" key="5">
    <source>
        <dbReference type="PROSITE" id="PS50977"/>
    </source>
</evidence>
<evidence type="ECO:0000256" key="4">
    <source>
        <dbReference type="PROSITE-ProRule" id="PRU00335"/>
    </source>
</evidence>
<dbReference type="RefSeq" id="WP_145225468.1">
    <property type="nucleotide sequence ID" value="NZ_VIVQ01000001.1"/>
</dbReference>
<dbReference type="SUPFAM" id="SSF46689">
    <property type="entry name" value="Homeodomain-like"/>
    <property type="match status" value="1"/>
</dbReference>
<dbReference type="PANTHER" id="PTHR30055">
    <property type="entry name" value="HTH-TYPE TRANSCRIPTIONAL REGULATOR RUTR"/>
    <property type="match status" value="1"/>
</dbReference>
<dbReference type="Proteomes" id="UP000318297">
    <property type="component" value="Unassembled WGS sequence"/>
</dbReference>
<dbReference type="SUPFAM" id="SSF48498">
    <property type="entry name" value="Tetracyclin repressor-like, C-terminal domain"/>
    <property type="match status" value="1"/>
</dbReference>